<dbReference type="PANTHER" id="PTHR10422">
    <property type="entry name" value="CYTOCHROME C OXIDASE SUBUNIT 1"/>
    <property type="match status" value="1"/>
</dbReference>
<dbReference type="EMBL" id="CP011971">
    <property type="protein sequence ID" value="AMN46042.1"/>
    <property type="molecule type" value="Genomic_DNA"/>
</dbReference>
<feature type="transmembrane region" description="Helical" evidence="2">
    <location>
        <begin position="92"/>
        <end position="111"/>
    </location>
</feature>
<dbReference type="GO" id="GO:0004129">
    <property type="term" value="F:cytochrome-c oxidase activity"/>
    <property type="evidence" value="ECO:0007669"/>
    <property type="project" value="InterPro"/>
</dbReference>
<proteinExistence type="predicted"/>
<protein>
    <submittedName>
        <fullName evidence="4">Nitric oxide reductase NorB</fullName>
        <ecNumber evidence="4">1.7.2.5</ecNumber>
    </submittedName>
</protein>
<dbReference type="InterPro" id="IPR036927">
    <property type="entry name" value="Cyt_c_oxase-like_su1_sf"/>
</dbReference>
<keyword evidence="2" id="KW-1133">Transmembrane helix</keyword>
<dbReference type="Gene3D" id="1.20.210.10">
    <property type="entry name" value="Cytochrome c oxidase-like, subunit I domain"/>
    <property type="match status" value="1"/>
</dbReference>
<feature type="domain" description="Cytochrome oxidase subunit I profile" evidence="3">
    <location>
        <begin position="1"/>
        <end position="562"/>
    </location>
</feature>
<reference evidence="4 5" key="1">
    <citation type="submission" date="2015-06" db="EMBL/GenBank/DDBJ databases">
        <title>A Comprehensive Approach to Explore the Metabolic and Phylogenetic Diversity of Bacterial Steroid Degradation in the Environment: Testosterone as an Example.</title>
        <authorList>
            <person name="Yang F.-C."/>
            <person name="Chen Y.-L."/>
            <person name="Yu C.-P."/>
            <person name="Tang S.-L."/>
            <person name="Wang P.-H."/>
            <person name="Ismail W."/>
            <person name="Wang C.-H."/>
            <person name="Yang C.-Y."/>
            <person name="Chiang Y.-R."/>
        </authorList>
    </citation>
    <scope>NUCLEOTIDE SEQUENCE [LARGE SCALE GENOMIC DNA]</scope>
    <source>
        <strain evidence="4 5">DSM 18526</strain>
    </source>
</reference>
<evidence type="ECO:0000313" key="4">
    <source>
        <dbReference type="EMBL" id="AMN46042.1"/>
    </source>
</evidence>
<dbReference type="GO" id="GO:0016966">
    <property type="term" value="F:nitric oxide reductase activity"/>
    <property type="evidence" value="ECO:0007669"/>
    <property type="project" value="UniProtKB-EC"/>
</dbReference>
<keyword evidence="5" id="KW-1185">Reference proteome</keyword>
<dbReference type="GO" id="GO:0016020">
    <property type="term" value="C:membrane"/>
    <property type="evidence" value="ECO:0007669"/>
    <property type="project" value="InterPro"/>
</dbReference>
<dbReference type="PROSITE" id="PS50855">
    <property type="entry name" value="COX1"/>
    <property type="match status" value="1"/>
</dbReference>
<accession>A0A127F6G5</accession>
<dbReference type="EC" id="1.7.2.5" evidence="4"/>
<keyword evidence="4" id="KW-0560">Oxidoreductase</keyword>
<dbReference type="SUPFAM" id="SSF81442">
    <property type="entry name" value="Cytochrome c oxidase subunit I-like"/>
    <property type="match status" value="1"/>
</dbReference>
<feature type="transmembrane region" description="Helical" evidence="2">
    <location>
        <begin position="512"/>
        <end position="536"/>
    </location>
</feature>
<dbReference type="GO" id="GO:0009060">
    <property type="term" value="P:aerobic respiration"/>
    <property type="evidence" value="ECO:0007669"/>
    <property type="project" value="InterPro"/>
</dbReference>
<keyword evidence="1" id="KW-0679">Respiratory chain</keyword>
<feature type="transmembrane region" description="Helical" evidence="2">
    <location>
        <begin position="265"/>
        <end position="289"/>
    </location>
</feature>
<dbReference type="InterPro" id="IPR000883">
    <property type="entry name" value="Cyt_C_Oxase_1"/>
</dbReference>
<gene>
    <name evidence="4" type="ORF">ACG33_02735</name>
</gene>
<feature type="transmembrane region" description="Helical" evidence="2">
    <location>
        <begin position="59"/>
        <end position="80"/>
    </location>
</feature>
<organism evidence="4 5">
    <name type="scientific">Steroidobacter denitrificans</name>
    <dbReference type="NCBI Taxonomy" id="465721"/>
    <lineage>
        <taxon>Bacteria</taxon>
        <taxon>Pseudomonadati</taxon>
        <taxon>Pseudomonadota</taxon>
        <taxon>Gammaproteobacteria</taxon>
        <taxon>Steroidobacterales</taxon>
        <taxon>Steroidobacteraceae</taxon>
        <taxon>Steroidobacter</taxon>
    </lineage>
</organism>
<feature type="transmembrane region" description="Helical" evidence="2">
    <location>
        <begin position="208"/>
        <end position="226"/>
    </location>
</feature>
<dbReference type="GO" id="GO:0022904">
    <property type="term" value="P:respiratory electron transport chain"/>
    <property type="evidence" value="ECO:0007669"/>
    <property type="project" value="TreeGrafter"/>
</dbReference>
<feature type="transmembrane region" description="Helical" evidence="2">
    <location>
        <begin position="233"/>
        <end position="253"/>
    </location>
</feature>
<feature type="transmembrane region" description="Helical" evidence="2">
    <location>
        <begin position="481"/>
        <end position="500"/>
    </location>
</feature>
<dbReference type="GO" id="GO:0020037">
    <property type="term" value="F:heme binding"/>
    <property type="evidence" value="ECO:0007669"/>
    <property type="project" value="InterPro"/>
</dbReference>
<evidence type="ECO:0000313" key="5">
    <source>
        <dbReference type="Proteomes" id="UP000070250"/>
    </source>
</evidence>
<feature type="transmembrane region" description="Helical" evidence="2">
    <location>
        <begin position="131"/>
        <end position="154"/>
    </location>
</feature>
<dbReference type="STRING" id="465721.ACG33_02735"/>
<feature type="transmembrane region" description="Helical" evidence="2">
    <location>
        <begin position="301"/>
        <end position="324"/>
    </location>
</feature>
<name>A0A127F6G5_STEDE</name>
<evidence type="ECO:0000259" key="3">
    <source>
        <dbReference type="PROSITE" id="PS50855"/>
    </source>
</evidence>
<dbReference type="Pfam" id="PF00115">
    <property type="entry name" value="COX1"/>
    <property type="match status" value="1"/>
</dbReference>
<dbReference type="RefSeq" id="WP_066918493.1">
    <property type="nucleotide sequence ID" value="NZ_CP011971.1"/>
</dbReference>
<evidence type="ECO:0000256" key="1">
    <source>
        <dbReference type="ARBA" id="ARBA00022660"/>
    </source>
</evidence>
<dbReference type="GO" id="GO:0015990">
    <property type="term" value="P:electron transport coupled proton transport"/>
    <property type="evidence" value="ECO:0007669"/>
    <property type="project" value="TreeGrafter"/>
</dbReference>
<dbReference type="KEGG" id="sdf:ACG33_02735"/>
<feature type="transmembrane region" description="Helical" evidence="2">
    <location>
        <begin position="344"/>
        <end position="364"/>
    </location>
</feature>
<feature type="transmembrane region" description="Helical" evidence="2">
    <location>
        <begin position="380"/>
        <end position="405"/>
    </location>
</feature>
<keyword evidence="1" id="KW-0249">Electron transport</keyword>
<dbReference type="InterPro" id="IPR023616">
    <property type="entry name" value="Cyt_c_oxase-like_su1_dom"/>
</dbReference>
<evidence type="ECO:0000256" key="2">
    <source>
        <dbReference type="SAM" id="Phobius"/>
    </source>
</evidence>
<dbReference type="Proteomes" id="UP000070250">
    <property type="component" value="Chromosome"/>
</dbReference>
<dbReference type="PATRIC" id="fig|465721.4.peg.592"/>
<keyword evidence="2" id="KW-0472">Membrane</keyword>
<keyword evidence="2" id="KW-0812">Transmembrane</keyword>
<feature type="transmembrane region" description="Helical" evidence="2">
    <location>
        <begin position="166"/>
        <end position="188"/>
    </location>
</feature>
<feature type="transmembrane region" description="Helical" evidence="2">
    <location>
        <begin position="425"/>
        <end position="446"/>
    </location>
</feature>
<sequence length="562" mass="62533">MFRIEYQTQRLSLRFFMVMLVLFLFQTALGLLLSAQHIDPTLLAGTLNFNVIRTQHLNLAIFWVLCGFIGTILFVGPLLSKRELAAPWLIKVLFYALLAIVVWNLATQMLAQQGIAGWWMGQPMFQEGLEYLEAGRIADIVILIGFAILCYVVLRTFPPVSQWNEIHWGLGIGVLALTLVWIFGMFFVERLDLQEYFRWYVVHYWVEGVWEVIHISLVGFLLVLLFKANVKSVGYAVFWGISLVWLSGLIGNAHHYFWVGTPEFWQFWGSLFSALEPLPLIFCFWHIYLDAHQDAKPIPNMPAFAFLLGSVVLEQVGAGILGFTMTFALTNVWSHGTWVTAAHAHLALFGTFGMLGLAAAYYAVPIMRGVTNFDQRLGKLAFWLVFTGILGLGFAFAIGGTVQVFVYRALGLDWFGGDVAPAMLFAKALVSLFGIIFIVGVGLLVYDLVTLGLRENATVPQDAFPASAGWGRRLSGWETGMWLLGMWIFGGFITLGLLSFNLDTVQQGSALLSYLLGGIGYPGLLLVTLFFVWRFLRSLEARSHIHAAVPPAAAVPAPAGTP</sequence>
<keyword evidence="1" id="KW-0813">Transport</keyword>
<dbReference type="OrthoDB" id="9767153at2"/>
<dbReference type="AlphaFoldDB" id="A0A127F6G5"/>
<dbReference type="PANTHER" id="PTHR10422:SF43">
    <property type="entry name" value="NITRIC OXIDE REDUCTASE SUBUNIT B"/>
    <property type="match status" value="1"/>
</dbReference>